<dbReference type="OrthoDB" id="1453193at2"/>
<sequence>MKKFNNNELYQLLHIICNNGNIRRLVREDITFIEVIDNIKELTLKGILNYQDAKLSLTKDGLKLFDELSAKYKNIDKDKWIEKEEKSRLEHKIEIDFIYLPDQNKLYF</sequence>
<evidence type="ECO:0000313" key="1">
    <source>
        <dbReference type="EMBL" id="SMC52360.1"/>
    </source>
</evidence>
<protein>
    <recommendedName>
        <fullName evidence="3">ArnR1-like winged helix-turn-helix domain-containing protein</fullName>
    </recommendedName>
</protein>
<dbReference type="AlphaFoldDB" id="A0A1W1ZVA0"/>
<reference evidence="2" key="1">
    <citation type="submission" date="2017-04" db="EMBL/GenBank/DDBJ databases">
        <authorList>
            <person name="Varghese N."/>
            <person name="Submissions S."/>
        </authorList>
    </citation>
    <scope>NUCLEOTIDE SEQUENCE [LARGE SCALE GENOMIC DNA]</scope>
    <source>
        <strain evidence="2">CGMCC 1.12708</strain>
    </source>
</reference>
<accession>A0A1W1ZVA0</accession>
<name>A0A1W1ZVA0_9FLAO</name>
<dbReference type="RefSeq" id="WP_084016841.1">
    <property type="nucleotide sequence ID" value="NZ_FWXS01000003.1"/>
</dbReference>
<dbReference type="STRING" id="1434700.SAMN06296427_103265"/>
<organism evidence="1 2">
    <name type="scientific">Moheibacter sediminis</name>
    <dbReference type="NCBI Taxonomy" id="1434700"/>
    <lineage>
        <taxon>Bacteria</taxon>
        <taxon>Pseudomonadati</taxon>
        <taxon>Bacteroidota</taxon>
        <taxon>Flavobacteriia</taxon>
        <taxon>Flavobacteriales</taxon>
        <taxon>Weeksellaceae</taxon>
        <taxon>Moheibacter</taxon>
    </lineage>
</organism>
<proteinExistence type="predicted"/>
<gene>
    <name evidence="1" type="ORF">SAMN06296427_103265</name>
</gene>
<dbReference type="Proteomes" id="UP000192393">
    <property type="component" value="Unassembled WGS sequence"/>
</dbReference>
<evidence type="ECO:0000313" key="2">
    <source>
        <dbReference type="Proteomes" id="UP000192393"/>
    </source>
</evidence>
<keyword evidence="2" id="KW-1185">Reference proteome</keyword>
<dbReference type="EMBL" id="FWXS01000003">
    <property type="protein sequence ID" value="SMC52360.1"/>
    <property type="molecule type" value="Genomic_DNA"/>
</dbReference>
<evidence type="ECO:0008006" key="3">
    <source>
        <dbReference type="Google" id="ProtNLM"/>
    </source>
</evidence>